<evidence type="ECO:0000259" key="2">
    <source>
        <dbReference type="Pfam" id="PF21355"/>
    </source>
</evidence>
<evidence type="ECO:0000313" key="4">
    <source>
        <dbReference type="Proteomes" id="UP000007819"/>
    </source>
</evidence>
<accession>A0A8R1WB09</accession>
<dbReference type="KEGG" id="api:100569613"/>
<dbReference type="SUPFAM" id="SSF49599">
    <property type="entry name" value="TRAF domain-like"/>
    <property type="match status" value="1"/>
</dbReference>
<feature type="chain" id="PRO_5035724178" description="TRAF1-6 MATH domain-containing protein" evidence="1">
    <location>
        <begin position="21"/>
        <end position="306"/>
    </location>
</feature>
<proteinExistence type="predicted"/>
<organism evidence="3 4">
    <name type="scientific">Acyrthosiphon pisum</name>
    <name type="common">Pea aphid</name>
    <dbReference type="NCBI Taxonomy" id="7029"/>
    <lineage>
        <taxon>Eukaryota</taxon>
        <taxon>Metazoa</taxon>
        <taxon>Ecdysozoa</taxon>
        <taxon>Arthropoda</taxon>
        <taxon>Hexapoda</taxon>
        <taxon>Insecta</taxon>
        <taxon>Pterygota</taxon>
        <taxon>Neoptera</taxon>
        <taxon>Paraneoptera</taxon>
        <taxon>Hemiptera</taxon>
        <taxon>Sternorrhyncha</taxon>
        <taxon>Aphidomorpha</taxon>
        <taxon>Aphidoidea</taxon>
        <taxon>Aphididae</taxon>
        <taxon>Macrosiphini</taxon>
        <taxon>Acyrthosiphon</taxon>
    </lineage>
</organism>
<name>A0A8R1WB09_ACYPI</name>
<dbReference type="InterPro" id="IPR008974">
    <property type="entry name" value="TRAF-like"/>
</dbReference>
<protein>
    <recommendedName>
        <fullName evidence="2">TRAF1-6 MATH domain-containing protein</fullName>
    </recommendedName>
</protein>
<evidence type="ECO:0000256" key="1">
    <source>
        <dbReference type="SAM" id="SignalP"/>
    </source>
</evidence>
<feature type="signal peptide" evidence="1">
    <location>
        <begin position="1"/>
        <end position="20"/>
    </location>
</feature>
<dbReference type="OMA" id="CNTKMID"/>
<sequence length="306" mass="33917">MITATTIGFIVGLLLKTSVAVQQNVSFLNGLPENFTSDGAIDVQYTSCKVITDRIVATAEGKFSRFCHGICNINETNARLHRIETLLTADAENIKQRLFYMERVLLNGQIISKTGEGDAVDTGRLREIGTYNGTVSTTEEGPTTGGGRPRGPTTAFVYYWRVDAFWRLSFSADGLARSPPFYVSPRSYRISLTVHSDVTARTVRVAAVPAAGEYDAQLRWPFAHRLRLSVLDQTDIGPEDIVSRVWDDVRCAASPPSPPTPQHYRQNQPAPEVVCASMEFRHDVLTYRRYAAGNALVVKLTVFLQQ</sequence>
<reference evidence="3" key="2">
    <citation type="submission" date="2022-06" db="UniProtKB">
        <authorList>
            <consortium name="EnsemblMetazoa"/>
        </authorList>
    </citation>
    <scope>IDENTIFICATION</scope>
</reference>
<evidence type="ECO:0000313" key="3">
    <source>
        <dbReference type="EnsemblMetazoa" id="XP_003247934.1"/>
    </source>
</evidence>
<dbReference type="RefSeq" id="XP_003247934.1">
    <property type="nucleotide sequence ID" value="XM_003247886.4"/>
</dbReference>
<keyword evidence="4" id="KW-1185">Reference proteome</keyword>
<reference evidence="4" key="1">
    <citation type="submission" date="2010-06" db="EMBL/GenBank/DDBJ databases">
        <authorList>
            <person name="Jiang H."/>
            <person name="Abraham K."/>
            <person name="Ali S."/>
            <person name="Alsbrooks S.L."/>
            <person name="Anim B.N."/>
            <person name="Anosike U.S."/>
            <person name="Attaway T."/>
            <person name="Bandaranaike D.P."/>
            <person name="Battles P.K."/>
            <person name="Bell S.N."/>
            <person name="Bell A.V."/>
            <person name="Beltran B."/>
            <person name="Bickham C."/>
            <person name="Bustamante Y."/>
            <person name="Caleb T."/>
            <person name="Canada A."/>
            <person name="Cardenas V."/>
            <person name="Carter K."/>
            <person name="Chacko J."/>
            <person name="Chandrabose M.N."/>
            <person name="Chavez D."/>
            <person name="Chavez A."/>
            <person name="Chen L."/>
            <person name="Chu H.-S."/>
            <person name="Claassen K.J."/>
            <person name="Cockrell R."/>
            <person name="Collins M."/>
            <person name="Cooper J.A."/>
            <person name="Cree A."/>
            <person name="Curry S.M."/>
            <person name="Da Y."/>
            <person name="Dao M.D."/>
            <person name="Das B."/>
            <person name="Davila M.-L."/>
            <person name="Davy-Carroll L."/>
            <person name="Denson S."/>
            <person name="Dinh H."/>
            <person name="Ebong V.E."/>
            <person name="Edwards J.R."/>
            <person name="Egan A."/>
            <person name="El-Daye J."/>
            <person name="Escobedo L."/>
            <person name="Fernandez S."/>
            <person name="Fernando P.R."/>
            <person name="Flagg N."/>
            <person name="Forbes L.D."/>
            <person name="Fowler R.G."/>
            <person name="Fu Q."/>
            <person name="Gabisi R.A."/>
            <person name="Ganer J."/>
            <person name="Garbino Pronczuk A."/>
            <person name="Garcia R.M."/>
            <person name="Garner T."/>
            <person name="Garrett T.E."/>
            <person name="Gonzalez D.A."/>
            <person name="Hamid H."/>
            <person name="Hawkins E.S."/>
            <person name="Hirani K."/>
            <person name="Hogues M.E."/>
            <person name="Hollins B."/>
            <person name="Hsiao C.-H."/>
            <person name="Jabil R."/>
            <person name="James M.L."/>
            <person name="Jhangiani S.N."/>
            <person name="Johnson B."/>
            <person name="Johnson Q."/>
            <person name="Joshi V."/>
            <person name="Kalu J.B."/>
            <person name="Kam C."/>
            <person name="Kashfia A."/>
            <person name="Keebler J."/>
            <person name="Kisamo H."/>
            <person name="Kovar C.L."/>
            <person name="Lago L.A."/>
            <person name="Lai C.-Y."/>
            <person name="Laidlaw J."/>
            <person name="Lara F."/>
            <person name="Le T.-K."/>
            <person name="Lee S.L."/>
            <person name="Legall F.H."/>
            <person name="Lemon S.J."/>
            <person name="Lewis L.R."/>
            <person name="Li B."/>
            <person name="Liu Y."/>
            <person name="Liu Y.-S."/>
            <person name="Lopez J."/>
            <person name="Lozado R.J."/>
            <person name="Lu J."/>
            <person name="Madu R.C."/>
            <person name="Maheshwari M."/>
            <person name="Maheshwari R."/>
            <person name="Malloy K."/>
            <person name="Martinez E."/>
            <person name="Mathew T."/>
            <person name="Mercado I.C."/>
            <person name="Mercado C."/>
            <person name="Meyer B."/>
            <person name="Montgomery K."/>
            <person name="Morgan M.B."/>
            <person name="Munidasa M."/>
            <person name="Nazareth L.V."/>
            <person name="Nelson J."/>
            <person name="Ng B.M."/>
            <person name="Nguyen N.B."/>
            <person name="Nguyen P.Q."/>
            <person name="Nguyen T."/>
            <person name="Obregon M."/>
            <person name="Okwuonu G.O."/>
            <person name="Onwere C.G."/>
            <person name="Orozco G."/>
            <person name="Parra A."/>
            <person name="Patel S."/>
            <person name="Patil S."/>
            <person name="Perez A."/>
            <person name="Perez Y."/>
            <person name="Pham C."/>
            <person name="Primus E.L."/>
            <person name="Pu L.-L."/>
            <person name="Puazo M."/>
            <person name="Qin X."/>
            <person name="Quiroz J.B."/>
            <person name="Reese J."/>
            <person name="Richards S."/>
            <person name="Rives C.M."/>
            <person name="Robberts R."/>
            <person name="Ruiz S.J."/>
            <person name="Ruiz M.J."/>
            <person name="Santibanez J."/>
            <person name="Schneider B.W."/>
            <person name="Sisson I."/>
            <person name="Smith M."/>
            <person name="Sodergren E."/>
            <person name="Song X.-Z."/>
            <person name="Song B.B."/>
            <person name="Summersgill H."/>
            <person name="Thelus R."/>
            <person name="Thornton R.D."/>
            <person name="Trejos Z.Y."/>
            <person name="Usmani K."/>
            <person name="Vattathil S."/>
            <person name="Villasana D."/>
            <person name="Walker D.L."/>
            <person name="Wang S."/>
            <person name="Wang K."/>
            <person name="White C.S."/>
            <person name="Williams A.C."/>
            <person name="Williamson J."/>
            <person name="Wilson K."/>
            <person name="Woghiren I.O."/>
            <person name="Woodworth J.R."/>
            <person name="Worley K.C."/>
            <person name="Wright R.A."/>
            <person name="Wu W."/>
            <person name="Young L."/>
            <person name="Zhang L."/>
            <person name="Zhang J."/>
            <person name="Zhu Y."/>
            <person name="Muzny D.M."/>
            <person name="Weinstock G."/>
            <person name="Gibbs R.A."/>
        </authorList>
    </citation>
    <scope>NUCLEOTIDE SEQUENCE [LARGE SCALE GENOMIC DNA]</scope>
    <source>
        <strain evidence="4">LSR1</strain>
    </source>
</reference>
<dbReference type="OrthoDB" id="6475149at2759"/>
<dbReference type="Pfam" id="PF21355">
    <property type="entry name" value="TRAF-mep_MATH"/>
    <property type="match status" value="1"/>
</dbReference>
<dbReference type="GeneID" id="100569613"/>
<feature type="domain" description="TRAF1-6 MATH" evidence="2">
    <location>
        <begin position="177"/>
        <end position="245"/>
    </location>
</feature>
<dbReference type="Gene3D" id="2.60.210.10">
    <property type="entry name" value="Apoptosis, Tumor Necrosis Factor Receptor Associated Protein 2, Chain A"/>
    <property type="match status" value="1"/>
</dbReference>
<dbReference type="AlphaFoldDB" id="A0A8R1WB09"/>
<dbReference type="Proteomes" id="UP000007819">
    <property type="component" value="Chromosome X"/>
</dbReference>
<keyword evidence="1" id="KW-0732">Signal</keyword>
<dbReference type="EnsemblMetazoa" id="XM_003247886.4">
    <property type="protein sequence ID" value="XP_003247934.1"/>
    <property type="gene ID" value="LOC100569613"/>
</dbReference>
<dbReference type="InterPro" id="IPR049342">
    <property type="entry name" value="TRAF1-6_MATH_dom"/>
</dbReference>